<reference evidence="2 3" key="2">
    <citation type="journal article" date="2023" name="Mol. Biol. Evol.">
        <title>Genomics of Secondarily Temperate Adaptation in the Only Non-Antarctic Icefish.</title>
        <authorList>
            <person name="Rivera-Colon A.G."/>
            <person name="Rayamajhi N."/>
            <person name="Minhas B.F."/>
            <person name="Madrigal G."/>
            <person name="Bilyk K.T."/>
            <person name="Yoon V."/>
            <person name="Hune M."/>
            <person name="Gregory S."/>
            <person name="Cheng C.H.C."/>
            <person name="Catchen J.M."/>
        </authorList>
    </citation>
    <scope>NUCLEOTIDE SEQUENCE [LARGE SCALE GENOMIC DNA]</scope>
    <source>
        <strain evidence="2">JMC-PN-2008</strain>
    </source>
</reference>
<dbReference type="EMBL" id="JAUZQC010000026">
    <property type="protein sequence ID" value="KAK5847611.1"/>
    <property type="molecule type" value="Genomic_DNA"/>
</dbReference>
<name>A0AAN7WQJ4_ELEMC</name>
<keyword evidence="3" id="KW-1185">Reference proteome</keyword>
<protein>
    <submittedName>
        <fullName evidence="2">Uncharacterized protein</fullName>
    </submittedName>
</protein>
<keyword evidence="1" id="KW-0472">Membrane</keyword>
<comment type="caution">
    <text evidence="2">The sequence shown here is derived from an EMBL/GenBank/DDBJ whole genome shotgun (WGS) entry which is preliminary data.</text>
</comment>
<gene>
    <name evidence="2" type="ORF">PBY51_016725</name>
</gene>
<dbReference type="Proteomes" id="UP001346869">
    <property type="component" value="Unassembled WGS sequence"/>
</dbReference>
<feature type="transmembrane region" description="Helical" evidence="1">
    <location>
        <begin position="46"/>
        <end position="70"/>
    </location>
</feature>
<organism evidence="2 3">
    <name type="scientific">Eleginops maclovinus</name>
    <name type="common">Patagonian blennie</name>
    <name type="synonym">Eleginus maclovinus</name>
    <dbReference type="NCBI Taxonomy" id="56733"/>
    <lineage>
        <taxon>Eukaryota</taxon>
        <taxon>Metazoa</taxon>
        <taxon>Chordata</taxon>
        <taxon>Craniata</taxon>
        <taxon>Vertebrata</taxon>
        <taxon>Euteleostomi</taxon>
        <taxon>Actinopterygii</taxon>
        <taxon>Neopterygii</taxon>
        <taxon>Teleostei</taxon>
        <taxon>Neoteleostei</taxon>
        <taxon>Acanthomorphata</taxon>
        <taxon>Eupercaria</taxon>
        <taxon>Perciformes</taxon>
        <taxon>Notothenioidei</taxon>
        <taxon>Eleginopidae</taxon>
        <taxon>Eleginops</taxon>
    </lineage>
</organism>
<proteinExistence type="predicted"/>
<evidence type="ECO:0000256" key="1">
    <source>
        <dbReference type="SAM" id="Phobius"/>
    </source>
</evidence>
<keyword evidence="1" id="KW-1133">Transmembrane helix</keyword>
<evidence type="ECO:0000313" key="2">
    <source>
        <dbReference type="EMBL" id="KAK5847611.1"/>
    </source>
</evidence>
<keyword evidence="1" id="KW-0812">Transmembrane</keyword>
<reference evidence="2 3" key="1">
    <citation type="journal article" date="2023" name="Genes (Basel)">
        <title>Chromosome-Level Genome Assembly and Circadian Gene Repertoire of the Patagonia Blennie Eleginops maclovinus-The Closest Ancestral Proxy of Antarctic Cryonotothenioids.</title>
        <authorList>
            <person name="Cheng C.C."/>
            <person name="Rivera-Colon A.G."/>
            <person name="Minhas B.F."/>
            <person name="Wilson L."/>
            <person name="Rayamajhi N."/>
            <person name="Vargas-Chacoff L."/>
            <person name="Catchen J.M."/>
        </authorList>
    </citation>
    <scope>NUCLEOTIDE SEQUENCE [LARGE SCALE GENOMIC DNA]</scope>
    <source>
        <strain evidence="2">JMC-PN-2008</strain>
    </source>
</reference>
<accession>A0AAN7WQJ4</accession>
<evidence type="ECO:0000313" key="3">
    <source>
        <dbReference type="Proteomes" id="UP001346869"/>
    </source>
</evidence>
<sequence length="165" mass="18350">MPRKHGKKVYLRLGLGAESSCTAANTRRSLGKKIWRQSRGWPPGRVIVLLWLLLLSPSAINAGVQLSLWIGCELGDTHRCRRTHHHMEHINIITNSKQRVMGSATQPGVIQSEQPLTHSPKVIGLGGLGWRDNCADNWLIDVKPLSQREPHLGSGADPLRRRQGV</sequence>
<dbReference type="AlphaFoldDB" id="A0AAN7WQJ4"/>